<evidence type="ECO:0000256" key="13">
    <source>
        <dbReference type="ARBA" id="ARBA00023319"/>
    </source>
</evidence>
<evidence type="ECO:0000256" key="2">
    <source>
        <dbReference type="ARBA" id="ARBA00022475"/>
    </source>
</evidence>
<dbReference type="AlphaFoldDB" id="A0AA88M074"/>
<evidence type="ECO:0000256" key="8">
    <source>
        <dbReference type="ARBA" id="ARBA00023136"/>
    </source>
</evidence>
<name>A0AA88M074_TACVA</name>
<protein>
    <recommendedName>
        <fullName evidence="17">Immunoglobulin V-set domain-containing protein</fullName>
    </recommendedName>
</protein>
<evidence type="ECO:0000256" key="12">
    <source>
        <dbReference type="ARBA" id="ARBA00023288"/>
    </source>
</evidence>
<feature type="chain" id="PRO_5041739570" description="Immunoglobulin V-set domain-containing protein" evidence="16">
    <location>
        <begin position="18"/>
        <end position="217"/>
    </location>
</feature>
<dbReference type="PANTHER" id="PTHR10441:SF2">
    <property type="entry name" value="T-CELL SURFACE GLYCOPROTEIN CD8 ALPHA CHAIN"/>
    <property type="match status" value="1"/>
</dbReference>
<dbReference type="PANTHER" id="PTHR10441">
    <property type="entry name" value="CD8 ALPHA CHAIN"/>
    <property type="match status" value="1"/>
</dbReference>
<gene>
    <name evidence="18" type="ORF">Q7C36_018570</name>
</gene>
<dbReference type="InterPro" id="IPR015468">
    <property type="entry name" value="CD8_asu"/>
</dbReference>
<keyword evidence="10" id="KW-1015">Disulfide bond</keyword>
<reference evidence="18" key="1">
    <citation type="submission" date="2023-08" db="EMBL/GenBank/DDBJ databases">
        <title>Pelteobagrus vachellii genome.</title>
        <authorList>
            <person name="Liu H."/>
        </authorList>
    </citation>
    <scope>NUCLEOTIDE SEQUENCE</scope>
    <source>
        <strain evidence="18">PRFRI_2022a</strain>
        <tissue evidence="18">Muscle</tissue>
    </source>
</reference>
<keyword evidence="6 15" id="KW-1133">Transmembrane helix</keyword>
<evidence type="ECO:0000313" key="18">
    <source>
        <dbReference type="EMBL" id="KAK2827644.1"/>
    </source>
</evidence>
<dbReference type="Gene3D" id="2.60.40.10">
    <property type="entry name" value="Immunoglobulins"/>
    <property type="match status" value="1"/>
</dbReference>
<evidence type="ECO:0000256" key="1">
    <source>
        <dbReference type="ARBA" id="ARBA00004251"/>
    </source>
</evidence>
<evidence type="ECO:0000256" key="16">
    <source>
        <dbReference type="SAM" id="SignalP"/>
    </source>
</evidence>
<keyword evidence="11" id="KW-0325">Glycoprotein</keyword>
<evidence type="ECO:0000256" key="15">
    <source>
        <dbReference type="SAM" id="Phobius"/>
    </source>
</evidence>
<feature type="transmembrane region" description="Helical" evidence="15">
    <location>
        <begin position="163"/>
        <end position="185"/>
    </location>
</feature>
<keyword evidence="3 15" id="KW-0812">Transmembrane</keyword>
<dbReference type="GO" id="GO:0002250">
    <property type="term" value="P:adaptive immune response"/>
    <property type="evidence" value="ECO:0007669"/>
    <property type="project" value="UniProtKB-KW"/>
</dbReference>
<accession>A0AA88M074</accession>
<sequence>MTLILIVLLFVYQGVEGHVGEKIIKENEPATINCNQESSSVFWFRMKENGFEYIGTFSKSKNTGKAVENKFTVNEKSLQLKTFESVKDSGTYSCVYINNNALHFTCTTKLRGETVPTTIKPKIPTTPKQALVATPTAASNCPKNPRENKPVTIDVLLGCEQHIFIPLAAGCGFLLLLLLITIVYCNRIRTRRCPHHYKRRPRSRPAGHKTLPNPPDY</sequence>
<feature type="domain" description="Immunoglobulin V-set" evidence="17">
    <location>
        <begin position="26"/>
        <end position="111"/>
    </location>
</feature>
<dbReference type="EMBL" id="JAVHJS010000019">
    <property type="protein sequence ID" value="KAK2827644.1"/>
    <property type="molecule type" value="Genomic_DNA"/>
</dbReference>
<evidence type="ECO:0000256" key="14">
    <source>
        <dbReference type="SAM" id="MobiDB-lite"/>
    </source>
</evidence>
<dbReference type="SUPFAM" id="SSF48726">
    <property type="entry name" value="Immunoglobulin"/>
    <property type="match status" value="1"/>
</dbReference>
<evidence type="ECO:0000256" key="7">
    <source>
        <dbReference type="ARBA" id="ARBA00023130"/>
    </source>
</evidence>
<dbReference type="Proteomes" id="UP001187315">
    <property type="component" value="Unassembled WGS sequence"/>
</dbReference>
<dbReference type="GO" id="GO:0005886">
    <property type="term" value="C:plasma membrane"/>
    <property type="evidence" value="ECO:0007669"/>
    <property type="project" value="UniProtKB-SubCell"/>
</dbReference>
<keyword evidence="4 16" id="KW-0732">Signal</keyword>
<evidence type="ECO:0000259" key="17">
    <source>
        <dbReference type="Pfam" id="PF07686"/>
    </source>
</evidence>
<evidence type="ECO:0000256" key="10">
    <source>
        <dbReference type="ARBA" id="ARBA00023157"/>
    </source>
</evidence>
<keyword evidence="8 15" id="KW-0472">Membrane</keyword>
<evidence type="ECO:0000256" key="5">
    <source>
        <dbReference type="ARBA" id="ARBA00022859"/>
    </source>
</evidence>
<keyword evidence="13" id="KW-0393">Immunoglobulin domain</keyword>
<keyword evidence="19" id="KW-1185">Reference proteome</keyword>
<feature type="compositionally biased region" description="Basic residues" evidence="14">
    <location>
        <begin position="196"/>
        <end position="207"/>
    </location>
</feature>
<keyword evidence="9" id="KW-0564">Palmitate</keyword>
<feature type="region of interest" description="Disordered" evidence="14">
    <location>
        <begin position="196"/>
        <end position="217"/>
    </location>
</feature>
<evidence type="ECO:0000313" key="19">
    <source>
        <dbReference type="Proteomes" id="UP001187315"/>
    </source>
</evidence>
<evidence type="ECO:0000256" key="4">
    <source>
        <dbReference type="ARBA" id="ARBA00022729"/>
    </source>
</evidence>
<comment type="subcellular location">
    <subcellularLocation>
        <location evidence="1">Cell membrane</location>
        <topology evidence="1">Single-pass type I membrane protein</topology>
    </subcellularLocation>
</comment>
<keyword evidence="5" id="KW-0391">Immunity</keyword>
<organism evidence="18 19">
    <name type="scientific">Tachysurus vachellii</name>
    <name type="common">Darkbarbel catfish</name>
    <name type="synonym">Pelteobagrus vachellii</name>
    <dbReference type="NCBI Taxonomy" id="175792"/>
    <lineage>
        <taxon>Eukaryota</taxon>
        <taxon>Metazoa</taxon>
        <taxon>Chordata</taxon>
        <taxon>Craniata</taxon>
        <taxon>Vertebrata</taxon>
        <taxon>Euteleostomi</taxon>
        <taxon>Actinopterygii</taxon>
        <taxon>Neopterygii</taxon>
        <taxon>Teleostei</taxon>
        <taxon>Ostariophysi</taxon>
        <taxon>Siluriformes</taxon>
        <taxon>Bagridae</taxon>
        <taxon>Tachysurus</taxon>
    </lineage>
</organism>
<proteinExistence type="predicted"/>
<comment type="caution">
    <text evidence="18">The sequence shown here is derived from an EMBL/GenBank/DDBJ whole genome shotgun (WGS) entry which is preliminary data.</text>
</comment>
<keyword evidence="7" id="KW-1064">Adaptive immunity</keyword>
<feature type="signal peptide" evidence="16">
    <location>
        <begin position="1"/>
        <end position="17"/>
    </location>
</feature>
<dbReference type="InterPro" id="IPR036179">
    <property type="entry name" value="Ig-like_dom_sf"/>
</dbReference>
<evidence type="ECO:0000256" key="9">
    <source>
        <dbReference type="ARBA" id="ARBA00023139"/>
    </source>
</evidence>
<keyword evidence="12" id="KW-0449">Lipoprotein</keyword>
<evidence type="ECO:0000256" key="11">
    <source>
        <dbReference type="ARBA" id="ARBA00023180"/>
    </source>
</evidence>
<dbReference type="InterPro" id="IPR013783">
    <property type="entry name" value="Ig-like_fold"/>
</dbReference>
<evidence type="ECO:0000256" key="6">
    <source>
        <dbReference type="ARBA" id="ARBA00022989"/>
    </source>
</evidence>
<keyword evidence="2" id="KW-1003">Cell membrane</keyword>
<dbReference type="InterPro" id="IPR013106">
    <property type="entry name" value="Ig_V-set"/>
</dbReference>
<evidence type="ECO:0000256" key="3">
    <source>
        <dbReference type="ARBA" id="ARBA00022692"/>
    </source>
</evidence>
<dbReference type="Pfam" id="PF07686">
    <property type="entry name" value="V-set"/>
    <property type="match status" value="1"/>
</dbReference>